<dbReference type="OrthoDB" id="10008638at2"/>
<dbReference type="EMBL" id="FMHT01000003">
    <property type="protein sequence ID" value="SCL33071.1"/>
    <property type="molecule type" value="Genomic_DNA"/>
</dbReference>
<dbReference type="RefSeq" id="WP_091086895.1">
    <property type="nucleotide sequence ID" value="NZ_FMHT01000003.1"/>
</dbReference>
<dbReference type="Proteomes" id="UP000199699">
    <property type="component" value="Unassembled WGS sequence"/>
</dbReference>
<evidence type="ECO:0000313" key="1">
    <source>
        <dbReference type="EMBL" id="SCL33071.1"/>
    </source>
</evidence>
<dbReference type="AlphaFoldDB" id="A0A1C6SU61"/>
<reference evidence="1 2" key="1">
    <citation type="submission" date="2016-06" db="EMBL/GenBank/DDBJ databases">
        <authorList>
            <person name="Kjaerup R.B."/>
            <person name="Dalgaard T.S."/>
            <person name="Juul-Madsen H.R."/>
        </authorList>
    </citation>
    <scope>NUCLEOTIDE SEQUENCE [LARGE SCALE GENOMIC DNA]</scope>
    <source>
        <strain evidence="1 2">DSM 43818</strain>
    </source>
</reference>
<dbReference type="STRING" id="145857.GA0070616_4627"/>
<accession>A0A1C6SU61</accession>
<protein>
    <submittedName>
        <fullName evidence="1">Uncharacterized protein</fullName>
    </submittedName>
</protein>
<gene>
    <name evidence="1" type="ORF">GA0070616_4627</name>
</gene>
<evidence type="ECO:0000313" key="2">
    <source>
        <dbReference type="Proteomes" id="UP000199699"/>
    </source>
</evidence>
<name>A0A1C6SU61_9ACTN</name>
<keyword evidence="2" id="KW-1185">Reference proteome</keyword>
<organism evidence="1 2">
    <name type="scientific">Micromonospora nigra</name>
    <dbReference type="NCBI Taxonomy" id="145857"/>
    <lineage>
        <taxon>Bacteria</taxon>
        <taxon>Bacillati</taxon>
        <taxon>Actinomycetota</taxon>
        <taxon>Actinomycetes</taxon>
        <taxon>Micromonosporales</taxon>
        <taxon>Micromonosporaceae</taxon>
        <taxon>Micromonospora</taxon>
    </lineage>
</organism>
<sequence length="180" mass="19597">MATFEDYRGVDRFAAHNFDDDGDLSIFGHGFPRAEVVKLRDHLTAVLGDEPKPAPNPARTLVEVGREYRLLPDSRYRDGGRTTVASEGTTRVRVAAPLDDDGDAPVTPLDGRHGGNPLITRYVDPKYLVPIDDPQPTPAAVDVAQAAREVADYYGVSGSFVDGEISGAFRRFVDKLEGRA</sequence>
<proteinExistence type="predicted"/>